<reference evidence="1 2" key="1">
    <citation type="journal article" date="2011" name="Int. J. Syst. Evol. Microbiol.">
        <title>Hymenobacter yonginensis sp. nov., isolated from a mesotrophic artificial lake.</title>
        <authorList>
            <person name="Joung Y."/>
            <person name="Cho S.H."/>
            <person name="Kim H."/>
            <person name="Kim S.B."/>
            <person name="Joh K."/>
        </authorList>
    </citation>
    <scope>NUCLEOTIDE SEQUENCE [LARGE SCALE GENOMIC DNA]</scope>
    <source>
        <strain evidence="1 2">KCTC 22745</strain>
    </source>
</reference>
<organism evidence="1 2">
    <name type="scientific">Hymenobacter yonginensis</name>
    <dbReference type="NCBI Taxonomy" id="748197"/>
    <lineage>
        <taxon>Bacteria</taxon>
        <taxon>Pseudomonadati</taxon>
        <taxon>Bacteroidota</taxon>
        <taxon>Cytophagia</taxon>
        <taxon>Cytophagales</taxon>
        <taxon>Hymenobacteraceae</taxon>
        <taxon>Hymenobacter</taxon>
    </lineage>
</organism>
<keyword evidence="2" id="KW-1185">Reference proteome</keyword>
<name>A0ABY7PLS3_9BACT</name>
<proteinExistence type="predicted"/>
<evidence type="ECO:0000313" key="2">
    <source>
        <dbReference type="Proteomes" id="UP001211872"/>
    </source>
</evidence>
<dbReference type="RefSeq" id="WP_270126711.1">
    <property type="nucleotide sequence ID" value="NZ_CP115396.1"/>
</dbReference>
<accession>A0ABY7PLS3</accession>
<dbReference type="Proteomes" id="UP001211872">
    <property type="component" value="Chromosome"/>
</dbReference>
<dbReference type="EMBL" id="CP115396">
    <property type="protein sequence ID" value="WBO84215.1"/>
    <property type="molecule type" value="Genomic_DNA"/>
</dbReference>
<sequence length="327" mass="36348">MPLNRSAQLMRWFFSPFYGQERSYWRAVTACFLAASTFWLLNALNKTYTTRIAYPLAWRYDATRYVPVQPLPTEVAVNVTTRGWKLLRKHLMLDMKPAEITLPGLPATRYVTGRVVRPALQASMEGLQFNYLISDTLWVAFDRLLSRRLPLALSPAADGSALPFAARFTPASVVFRGPARQVLALSNPYPVHLPRAPASSSNGDMSVPIGGPDLVKTSVPEVRVRLQPRPLVSVLMRIVPELSGFPAGREYQLRPATVQVRLQCFPEDSARLSQQRSQVRVQLHYGQFAGPDSSLQPVLAQVPALVRGRRVITPTVRVSVSGGGVMK</sequence>
<gene>
    <name evidence="1" type="ORF">O9Z63_17805</name>
</gene>
<evidence type="ECO:0008006" key="3">
    <source>
        <dbReference type="Google" id="ProtNLM"/>
    </source>
</evidence>
<protein>
    <recommendedName>
        <fullName evidence="3">YbbR-like domain-containing protein</fullName>
    </recommendedName>
</protein>
<evidence type="ECO:0000313" key="1">
    <source>
        <dbReference type="EMBL" id="WBO84215.1"/>
    </source>
</evidence>